<comment type="caution">
    <text evidence="1">The sequence shown here is derived from an EMBL/GenBank/DDBJ whole genome shotgun (WGS) entry which is preliminary data.</text>
</comment>
<protein>
    <submittedName>
        <fullName evidence="1">Uncharacterized protein</fullName>
    </submittedName>
</protein>
<gene>
    <name evidence="1" type="ORF">CEURO_LOCUS11768</name>
</gene>
<dbReference type="Proteomes" id="UP001152484">
    <property type="component" value="Unassembled WGS sequence"/>
</dbReference>
<dbReference type="AlphaFoldDB" id="A0A9P0ZAK6"/>
<evidence type="ECO:0000313" key="1">
    <source>
        <dbReference type="EMBL" id="CAH9091931.1"/>
    </source>
</evidence>
<sequence>MFHLIQFKYSRLMSCSLIADCLSMTSKAMSLGRITSHLNPTCDTPSSKSNSGYELFPHPQNSHLKSFPTKHHSLPLHPNAQRRTKLEEVTLGPTEKLETGMEERALKLKIPLKDYFPAQYSVCGKYNEASNLIKSCLSAKQLQLFRQLSWGHLVDVPKIQFSAQIVHVLLLRLVEEQPEDELWFCVQGKVLKFTFAVYCHITGPLQKGGKHIGSKGRRG</sequence>
<keyword evidence="2" id="KW-1185">Reference proteome</keyword>
<dbReference type="PANTHER" id="PTHR48449">
    <property type="entry name" value="DUF1985 DOMAIN-CONTAINING PROTEIN"/>
    <property type="match status" value="1"/>
</dbReference>
<dbReference type="EMBL" id="CAMAPE010000027">
    <property type="protein sequence ID" value="CAH9091931.1"/>
    <property type="molecule type" value="Genomic_DNA"/>
</dbReference>
<dbReference type="PANTHER" id="PTHR48449:SF1">
    <property type="entry name" value="DUF1985 DOMAIN-CONTAINING PROTEIN"/>
    <property type="match status" value="1"/>
</dbReference>
<evidence type="ECO:0000313" key="2">
    <source>
        <dbReference type="Proteomes" id="UP001152484"/>
    </source>
</evidence>
<name>A0A9P0ZAK6_CUSEU</name>
<reference evidence="1" key="1">
    <citation type="submission" date="2022-07" db="EMBL/GenBank/DDBJ databases">
        <authorList>
            <person name="Macas J."/>
            <person name="Novak P."/>
            <person name="Neumann P."/>
        </authorList>
    </citation>
    <scope>NUCLEOTIDE SEQUENCE</scope>
</reference>
<accession>A0A9P0ZAK6</accession>
<organism evidence="1 2">
    <name type="scientific">Cuscuta europaea</name>
    <name type="common">European dodder</name>
    <dbReference type="NCBI Taxonomy" id="41803"/>
    <lineage>
        <taxon>Eukaryota</taxon>
        <taxon>Viridiplantae</taxon>
        <taxon>Streptophyta</taxon>
        <taxon>Embryophyta</taxon>
        <taxon>Tracheophyta</taxon>
        <taxon>Spermatophyta</taxon>
        <taxon>Magnoliopsida</taxon>
        <taxon>eudicotyledons</taxon>
        <taxon>Gunneridae</taxon>
        <taxon>Pentapetalae</taxon>
        <taxon>asterids</taxon>
        <taxon>lamiids</taxon>
        <taxon>Solanales</taxon>
        <taxon>Convolvulaceae</taxon>
        <taxon>Cuscuteae</taxon>
        <taxon>Cuscuta</taxon>
        <taxon>Cuscuta subgen. Cuscuta</taxon>
    </lineage>
</organism>
<proteinExistence type="predicted"/>
<dbReference type="OrthoDB" id="1750169at2759"/>